<dbReference type="PROSITE" id="PS50005">
    <property type="entry name" value="TPR"/>
    <property type="match status" value="1"/>
</dbReference>
<dbReference type="KEGG" id="cmah:C1I91_10115"/>
<reference evidence="3 4" key="1">
    <citation type="submission" date="2018-01" db="EMBL/GenBank/DDBJ databases">
        <title>Genome Sequencing and Assembly of Anaerobacter polyendosporus strain CT4.</title>
        <authorList>
            <person name="Tachaapaikoon C."/>
            <person name="Sutheeworapong S."/>
            <person name="Jenjaroenpun P."/>
            <person name="Wongsurawat T."/>
            <person name="Nookeaw I."/>
            <person name="Cheawchanlertfa P."/>
            <person name="Kosugi A."/>
            <person name="Cheevadhanarak S."/>
            <person name="Ratanakhanokchai K."/>
        </authorList>
    </citation>
    <scope>NUCLEOTIDE SEQUENCE [LARGE SCALE GENOMIC DNA]</scope>
    <source>
        <strain evidence="3 4">CT4</strain>
    </source>
</reference>
<evidence type="ECO:0000313" key="4">
    <source>
        <dbReference type="Proteomes" id="UP000286268"/>
    </source>
</evidence>
<feature type="repeat" description="TPR" evidence="1">
    <location>
        <begin position="51"/>
        <end position="84"/>
    </location>
</feature>
<dbReference type="Proteomes" id="UP000286268">
    <property type="component" value="Chromosome"/>
</dbReference>
<dbReference type="AlphaFoldDB" id="A0A3R5QXV4"/>
<dbReference type="InterPro" id="IPR011990">
    <property type="entry name" value="TPR-like_helical_dom_sf"/>
</dbReference>
<protein>
    <recommendedName>
        <fullName evidence="2">Bacterial Ig-like domain-containing protein</fullName>
    </recommendedName>
</protein>
<dbReference type="OrthoDB" id="1934744at2"/>
<accession>A0A3R5QXV4</accession>
<proteinExistence type="predicted"/>
<dbReference type="EMBL" id="CP025746">
    <property type="protein sequence ID" value="QAA31977.1"/>
    <property type="molecule type" value="Genomic_DNA"/>
</dbReference>
<dbReference type="InterPro" id="IPR019734">
    <property type="entry name" value="TPR_rpt"/>
</dbReference>
<keyword evidence="1" id="KW-0802">TPR repeat</keyword>
<evidence type="ECO:0000313" key="3">
    <source>
        <dbReference type="EMBL" id="QAA31977.1"/>
    </source>
</evidence>
<keyword evidence="4" id="KW-1185">Reference proteome</keyword>
<dbReference type="RefSeq" id="WP_128212769.1">
    <property type="nucleotide sequence ID" value="NZ_CP025746.1"/>
</dbReference>
<feature type="domain" description="Bacterial Ig-like" evidence="2">
    <location>
        <begin position="138"/>
        <end position="189"/>
    </location>
</feature>
<dbReference type="SUPFAM" id="SSF48452">
    <property type="entry name" value="TPR-like"/>
    <property type="match status" value="1"/>
</dbReference>
<dbReference type="Pfam" id="PF07532">
    <property type="entry name" value="Big_4"/>
    <property type="match status" value="1"/>
</dbReference>
<name>A0A3R5QXV4_9CLOT</name>
<evidence type="ECO:0000256" key="1">
    <source>
        <dbReference type="PROSITE-ProRule" id="PRU00339"/>
    </source>
</evidence>
<organism evidence="3 4">
    <name type="scientific">Clostridium manihotivorum</name>
    <dbReference type="NCBI Taxonomy" id="2320868"/>
    <lineage>
        <taxon>Bacteria</taxon>
        <taxon>Bacillati</taxon>
        <taxon>Bacillota</taxon>
        <taxon>Clostridia</taxon>
        <taxon>Eubacteriales</taxon>
        <taxon>Clostridiaceae</taxon>
        <taxon>Clostridium</taxon>
    </lineage>
</organism>
<dbReference type="InterPro" id="IPR011081">
    <property type="entry name" value="Big_4"/>
</dbReference>
<dbReference type="Gene3D" id="1.25.40.10">
    <property type="entry name" value="Tetratricopeptide repeat domain"/>
    <property type="match status" value="1"/>
</dbReference>
<sequence length="333" mass="38466">MMNNFLKKSMCGIFFAIISASMLCIGCSKKDKEIVVSKDVSQQVKSEENEIKEKIEQGGKYLQEKKYEDAKKVFESAIALDTGNKSTYLEIKDRYVEKNRLDDAYYIVKLAIENNIDVENMKSILNEIQGKLEVPVLQDTVYTDTNYTLPQEVNIKINGEETKQAVNWNNSNVDTSKSGKFNFDGVVVGNYERAVKLILTVKPIVKERKCGYVKSVYEKDGKRYLQFDEIEFYKDRQAADEAKKDGKAIFESDGRYYAEDGYYIRNKSAELKVYEISSKATFKDYDYVNWTGNLNQCTYSDFSDRIAKHKEREIFWINTENSIIVSADEQFVP</sequence>
<evidence type="ECO:0000259" key="2">
    <source>
        <dbReference type="Pfam" id="PF07532"/>
    </source>
</evidence>
<gene>
    <name evidence="3" type="ORF">C1I91_10115</name>
</gene>